<dbReference type="EMBL" id="JRLF01000015">
    <property type="protein sequence ID" value="KQB37817.1"/>
    <property type="molecule type" value="Genomic_DNA"/>
</dbReference>
<evidence type="ECO:0008006" key="3">
    <source>
        <dbReference type="Google" id="ProtNLM"/>
    </source>
</evidence>
<proteinExistence type="predicted"/>
<name>A0A0Q0WPV8_9FLAO</name>
<organism evidence="1 2">
    <name type="scientific">Flavobacterium aquidurense</name>
    <dbReference type="NCBI Taxonomy" id="362413"/>
    <lineage>
        <taxon>Bacteria</taxon>
        <taxon>Pseudomonadati</taxon>
        <taxon>Bacteroidota</taxon>
        <taxon>Flavobacteriia</taxon>
        <taxon>Flavobacteriales</taxon>
        <taxon>Flavobacteriaceae</taxon>
        <taxon>Flavobacterium</taxon>
    </lineage>
</organism>
<reference evidence="1 2" key="1">
    <citation type="submission" date="2014-09" db="EMBL/GenBank/DDBJ databases">
        <title>Genome sequence of Flavobacterium aquidurense RC62.</title>
        <authorList>
            <person name="Kim J.F."/>
            <person name="Kwak M.-J."/>
        </authorList>
    </citation>
    <scope>NUCLEOTIDE SEQUENCE [LARGE SCALE GENOMIC DNA]</scope>
    <source>
        <strain evidence="1 2">RC62</strain>
    </source>
</reference>
<accession>A0A0Q0WPV8</accession>
<sequence>MQKTILIFICLIGLSVNAQTSKELIGKWQLVKWEKKGKEKDIKDYFKTDQVYQVFRENGDFESLVGDESHKAKWKLSQDNSELTIIAVLLPIKFTIDYFDATKRIITTPQMGTLEYKKVSE</sequence>
<dbReference type="PATRIC" id="fig|362413.3.peg.2933"/>
<protein>
    <recommendedName>
        <fullName evidence="3">Lipocalin-like domain-containing protein</fullName>
    </recommendedName>
</protein>
<evidence type="ECO:0000313" key="2">
    <source>
        <dbReference type="Proteomes" id="UP000050443"/>
    </source>
</evidence>
<dbReference type="STRING" id="362413.RC62_2983"/>
<dbReference type="OrthoDB" id="1374368at2"/>
<gene>
    <name evidence="1" type="ORF">RC62_2983</name>
</gene>
<dbReference type="RefSeq" id="WP_055098537.1">
    <property type="nucleotide sequence ID" value="NZ_JRLF01000015.1"/>
</dbReference>
<comment type="caution">
    <text evidence="1">The sequence shown here is derived from an EMBL/GenBank/DDBJ whole genome shotgun (WGS) entry which is preliminary data.</text>
</comment>
<dbReference type="Proteomes" id="UP000050443">
    <property type="component" value="Unassembled WGS sequence"/>
</dbReference>
<dbReference type="AlphaFoldDB" id="A0A0Q0WPV8"/>
<evidence type="ECO:0000313" key="1">
    <source>
        <dbReference type="EMBL" id="KQB37817.1"/>
    </source>
</evidence>